<proteinExistence type="predicted"/>
<feature type="transmembrane region" description="Helical" evidence="1">
    <location>
        <begin position="80"/>
        <end position="103"/>
    </location>
</feature>
<gene>
    <name evidence="2" type="ORF">DILT_LOCUS11116</name>
</gene>
<dbReference type="Proteomes" id="UP000281553">
    <property type="component" value="Unassembled WGS sequence"/>
</dbReference>
<evidence type="ECO:0000256" key="1">
    <source>
        <dbReference type="SAM" id="Phobius"/>
    </source>
</evidence>
<feature type="transmembrane region" description="Helical" evidence="1">
    <location>
        <begin position="12"/>
        <end position="34"/>
    </location>
</feature>
<feature type="transmembrane region" description="Helical" evidence="1">
    <location>
        <begin position="46"/>
        <end position="68"/>
    </location>
</feature>
<reference evidence="2 3" key="1">
    <citation type="submission" date="2018-11" db="EMBL/GenBank/DDBJ databases">
        <authorList>
            <consortium name="Pathogen Informatics"/>
        </authorList>
    </citation>
    <scope>NUCLEOTIDE SEQUENCE [LARGE SCALE GENOMIC DNA]</scope>
</reference>
<keyword evidence="1" id="KW-0472">Membrane</keyword>
<evidence type="ECO:0000313" key="2">
    <source>
        <dbReference type="EMBL" id="VDN15285.1"/>
    </source>
</evidence>
<keyword evidence="1" id="KW-0812">Transmembrane</keyword>
<dbReference type="EMBL" id="UYRU01061976">
    <property type="protein sequence ID" value="VDN15285.1"/>
    <property type="molecule type" value="Genomic_DNA"/>
</dbReference>
<keyword evidence="1" id="KW-1133">Transmembrane helix</keyword>
<protein>
    <submittedName>
        <fullName evidence="2">Uncharacterized protein</fullName>
    </submittedName>
</protein>
<evidence type="ECO:0000313" key="3">
    <source>
        <dbReference type="Proteomes" id="UP000281553"/>
    </source>
</evidence>
<dbReference type="AlphaFoldDB" id="A0A3P7LEE5"/>
<feature type="transmembrane region" description="Helical" evidence="1">
    <location>
        <begin position="109"/>
        <end position="135"/>
    </location>
</feature>
<accession>A0A3P7LEE5</accession>
<sequence length="136" mass="14292">MGCKIVCEVSYPIVAAFCLIVASLLPRWTCGALFNTCQSTLGRNSVFIGFCFLGSGCLLLIPIVVHLCRSIFGRGAELSNFLNTFLITGAAIVAFVGLGLYIFATQVEISLVLATIGTTLVLATSWSTGSTCLGLS</sequence>
<dbReference type="OrthoDB" id="10357899at2759"/>
<name>A0A3P7LEE5_DIBLA</name>
<organism evidence="2 3">
    <name type="scientific">Dibothriocephalus latus</name>
    <name type="common">Fish tapeworm</name>
    <name type="synonym">Diphyllobothrium latum</name>
    <dbReference type="NCBI Taxonomy" id="60516"/>
    <lineage>
        <taxon>Eukaryota</taxon>
        <taxon>Metazoa</taxon>
        <taxon>Spiralia</taxon>
        <taxon>Lophotrochozoa</taxon>
        <taxon>Platyhelminthes</taxon>
        <taxon>Cestoda</taxon>
        <taxon>Eucestoda</taxon>
        <taxon>Diphyllobothriidea</taxon>
        <taxon>Diphyllobothriidae</taxon>
        <taxon>Dibothriocephalus</taxon>
    </lineage>
</organism>
<keyword evidence="3" id="KW-1185">Reference proteome</keyword>